<dbReference type="PROSITE" id="PS51471">
    <property type="entry name" value="FE2OG_OXY"/>
    <property type="match status" value="1"/>
</dbReference>
<feature type="region of interest" description="Disordered" evidence="6">
    <location>
        <begin position="1471"/>
        <end position="1562"/>
    </location>
</feature>
<feature type="region of interest" description="Disordered" evidence="6">
    <location>
        <begin position="167"/>
        <end position="277"/>
    </location>
</feature>
<evidence type="ECO:0000256" key="6">
    <source>
        <dbReference type="SAM" id="MobiDB-lite"/>
    </source>
</evidence>
<feature type="compositionally biased region" description="Basic and acidic residues" evidence="6">
    <location>
        <begin position="1836"/>
        <end position="1855"/>
    </location>
</feature>
<dbReference type="Gene3D" id="2.60.120.590">
    <property type="entry name" value="Alpha-ketoglutarate-dependent dioxygenase AlkB-like"/>
    <property type="match status" value="1"/>
</dbReference>
<protein>
    <submittedName>
        <fullName evidence="10">Methyltransferase/helicase protein</fullName>
    </submittedName>
</protein>
<feature type="domain" description="(+)RNA virus helicase C-terminal" evidence="8">
    <location>
        <begin position="2012"/>
        <end position="2356"/>
    </location>
</feature>
<dbReference type="GO" id="GO:0016787">
    <property type="term" value="F:hydrolase activity"/>
    <property type="evidence" value="ECO:0007669"/>
    <property type="project" value="UniProtKB-KW"/>
</dbReference>
<feature type="compositionally biased region" description="Acidic residues" evidence="6">
    <location>
        <begin position="1032"/>
        <end position="1047"/>
    </location>
</feature>
<keyword evidence="1 10" id="KW-0808">Transferase</keyword>
<feature type="compositionally biased region" description="Polar residues" evidence="6">
    <location>
        <begin position="1857"/>
        <end position="1867"/>
    </location>
</feature>
<feature type="domain" description="Alphavirus-like MT" evidence="9">
    <location>
        <begin position="593"/>
        <end position="786"/>
    </location>
</feature>
<dbReference type="Pfam" id="PF01443">
    <property type="entry name" value="Viral_helicase1"/>
    <property type="match status" value="1"/>
</dbReference>
<dbReference type="Pfam" id="PF01660">
    <property type="entry name" value="Vmethyltransf"/>
    <property type="match status" value="1"/>
</dbReference>
<evidence type="ECO:0000313" key="10">
    <source>
        <dbReference type="EMBL" id="AID68569.2"/>
    </source>
</evidence>
<evidence type="ECO:0000259" key="8">
    <source>
        <dbReference type="PROSITE" id="PS51657"/>
    </source>
</evidence>
<feature type="compositionally biased region" description="Polar residues" evidence="6">
    <location>
        <begin position="1"/>
        <end position="10"/>
    </location>
</feature>
<dbReference type="InterPro" id="IPR027417">
    <property type="entry name" value="P-loop_NTPase"/>
</dbReference>
<evidence type="ECO:0000259" key="9">
    <source>
        <dbReference type="PROSITE" id="PS51743"/>
    </source>
</evidence>
<keyword evidence="10" id="KW-0347">Helicase</keyword>
<dbReference type="InterPro" id="IPR005123">
    <property type="entry name" value="Oxoglu/Fe-dep_dioxygenase_dom"/>
</dbReference>
<dbReference type="PROSITE" id="PS51743">
    <property type="entry name" value="ALPHAVIRUS_MT"/>
    <property type="match status" value="1"/>
</dbReference>
<keyword evidence="4" id="KW-0378">Hydrolase</keyword>
<dbReference type="GO" id="GO:0005524">
    <property type="term" value="F:ATP binding"/>
    <property type="evidence" value="ECO:0007669"/>
    <property type="project" value="UniProtKB-KW"/>
</dbReference>
<feature type="domain" description="Fe2OG dioxygenase" evidence="7">
    <location>
        <begin position="1727"/>
        <end position="1817"/>
    </location>
</feature>
<proteinExistence type="predicted"/>
<evidence type="ECO:0000256" key="5">
    <source>
        <dbReference type="ARBA" id="ARBA00022840"/>
    </source>
</evidence>
<dbReference type="GO" id="GO:0004386">
    <property type="term" value="F:helicase activity"/>
    <property type="evidence" value="ECO:0007669"/>
    <property type="project" value="UniProtKB-KW"/>
</dbReference>
<dbReference type="GO" id="GO:0016556">
    <property type="term" value="P:mRNA modification"/>
    <property type="evidence" value="ECO:0007669"/>
    <property type="project" value="InterPro"/>
</dbReference>
<keyword evidence="5" id="KW-0067">ATP-binding</keyword>
<dbReference type="Pfam" id="PF03171">
    <property type="entry name" value="2OG-FeII_Oxy"/>
    <property type="match status" value="1"/>
</dbReference>
<feature type="region of interest" description="Disordered" evidence="6">
    <location>
        <begin position="1"/>
        <end position="153"/>
    </location>
</feature>
<dbReference type="InterPro" id="IPR044861">
    <property type="entry name" value="IPNS-like_FE2OG_OXY"/>
</dbReference>
<dbReference type="EMBL" id="KJ810572">
    <property type="protein sequence ID" value="AID68569.2"/>
    <property type="molecule type" value="Genomic_RNA"/>
</dbReference>
<feature type="compositionally biased region" description="Basic and acidic residues" evidence="6">
    <location>
        <begin position="1481"/>
        <end position="1520"/>
    </location>
</feature>
<evidence type="ECO:0000256" key="3">
    <source>
        <dbReference type="ARBA" id="ARBA00022758"/>
    </source>
</evidence>
<dbReference type="GO" id="GO:0003723">
    <property type="term" value="F:RNA binding"/>
    <property type="evidence" value="ECO:0007669"/>
    <property type="project" value="InterPro"/>
</dbReference>
<organism evidence="10">
    <name type="scientific">Grapevine leafroll-associated virus 4</name>
    <dbReference type="NCBI Taxonomy" id="70177"/>
    <lineage>
        <taxon>Viruses</taxon>
        <taxon>Riboviria</taxon>
        <taxon>Orthornavirae</taxon>
        <taxon>Kitrinoviricota</taxon>
        <taxon>Alsuviricetes</taxon>
        <taxon>Martellivirales</taxon>
        <taxon>Closteroviridae</taxon>
        <taxon>Ampelovirus</taxon>
        <taxon>Ampelovirus tetravitis</taxon>
    </lineage>
</organism>
<dbReference type="InterPro" id="IPR037151">
    <property type="entry name" value="AlkB-like_sf"/>
</dbReference>
<dbReference type="SUPFAM" id="SSF52540">
    <property type="entry name" value="P-loop containing nucleoside triphosphate hydrolases"/>
    <property type="match status" value="1"/>
</dbReference>
<feature type="compositionally biased region" description="Basic and acidic residues" evidence="6">
    <location>
        <begin position="1535"/>
        <end position="1544"/>
    </location>
</feature>
<dbReference type="Gene3D" id="3.40.50.300">
    <property type="entry name" value="P-loop containing nucleotide triphosphate hydrolases"/>
    <property type="match status" value="2"/>
</dbReference>
<feature type="compositionally biased region" description="Basic and acidic residues" evidence="6">
    <location>
        <begin position="1600"/>
        <end position="1610"/>
    </location>
</feature>
<dbReference type="GO" id="GO:0008174">
    <property type="term" value="F:mRNA methyltransferase activity"/>
    <property type="evidence" value="ECO:0007669"/>
    <property type="project" value="UniProtKB-UniRule"/>
</dbReference>
<feature type="compositionally biased region" description="Acidic residues" evidence="6">
    <location>
        <begin position="1612"/>
        <end position="1626"/>
    </location>
</feature>
<reference evidence="10" key="1">
    <citation type="journal article" date="2015" name="J. Plant Pathol.">
        <title>Grapevine leafroll-associated virus 4 strain 9: complete genome and quantitative analysis of virus-derived small interfering RNA populations.</title>
        <authorList>
            <person name="Velasco L."/>
            <person name="Cretazzo E."/>
            <person name="Padilla C.V."/>
            <person name="Janssen D."/>
        </authorList>
    </citation>
    <scope>NUCLEOTIDE SEQUENCE</scope>
    <source>
        <strain evidence="10">9</strain>
    </source>
</reference>
<keyword evidence="3" id="KW-0688">Ribosomal frameshifting</keyword>
<dbReference type="InterPro" id="IPR027351">
    <property type="entry name" value="(+)RNA_virus_helicase_core_dom"/>
</dbReference>
<accession>A0A068FTL9</accession>
<keyword evidence="2" id="KW-0547">Nucleotide-binding</keyword>
<dbReference type="GO" id="GO:0075523">
    <property type="term" value="P:viral translational frameshifting"/>
    <property type="evidence" value="ECO:0007669"/>
    <property type="project" value="UniProtKB-KW"/>
</dbReference>
<feature type="compositionally biased region" description="Low complexity" evidence="6">
    <location>
        <begin position="216"/>
        <end position="235"/>
    </location>
</feature>
<keyword evidence="10" id="KW-0489">Methyltransferase</keyword>
<feature type="region of interest" description="Disordered" evidence="6">
    <location>
        <begin position="1031"/>
        <end position="1070"/>
    </location>
</feature>
<dbReference type="InterPro" id="IPR002588">
    <property type="entry name" value="Alphavirus-like_MT_dom"/>
</dbReference>
<evidence type="ECO:0000256" key="2">
    <source>
        <dbReference type="ARBA" id="ARBA00022741"/>
    </source>
</evidence>
<evidence type="ECO:0000256" key="4">
    <source>
        <dbReference type="ARBA" id="ARBA00022801"/>
    </source>
</evidence>
<dbReference type="SUPFAM" id="SSF51197">
    <property type="entry name" value="Clavaminate synthase-like"/>
    <property type="match status" value="1"/>
</dbReference>
<feature type="compositionally biased region" description="Low complexity" evidence="6">
    <location>
        <begin position="125"/>
        <end position="150"/>
    </location>
</feature>
<feature type="region of interest" description="Disordered" evidence="6">
    <location>
        <begin position="1836"/>
        <end position="1871"/>
    </location>
</feature>
<evidence type="ECO:0000259" key="7">
    <source>
        <dbReference type="PROSITE" id="PS51471"/>
    </source>
</evidence>
<dbReference type="GO" id="GO:0032259">
    <property type="term" value="P:methylation"/>
    <property type="evidence" value="ECO:0007669"/>
    <property type="project" value="UniProtKB-KW"/>
</dbReference>
<dbReference type="GO" id="GO:0006396">
    <property type="term" value="P:RNA processing"/>
    <property type="evidence" value="ECO:0007669"/>
    <property type="project" value="InterPro"/>
</dbReference>
<evidence type="ECO:0000256" key="1">
    <source>
        <dbReference type="ARBA" id="ARBA00022679"/>
    </source>
</evidence>
<sequence length="2356" mass="261543">MLNRPSSSEDLISPTPDKRPLPQPTARNLAWVPKSSYKNPTSFISGPTANRISKTEQERAQGPSAKFSNLNAKGKAALKGKGKVDVNKPRQPSNKELAAVFRSTGRVLDYTSKLPVDKPTPKKASPTSVSPRSTTSSSFSYRSSVSSGPVFHLPHAYTSLSDVSEAVKHNVVSPPKSPQKQLSDGGAKATQSGAVSLPKTPKMPPPQRSNPPTSGTKSAAKATNNGANSNSGNKSVKTYVRNSGVQAPKPSGPAPKVDTDIKHNNWGGFRRRSNGHTTDKTEINLQTLKSVEDVRKMQIFPSVLSLRMQERLCDLLDSLGHNANDVAKNYVKSRVLGDSLKAMHHLFLISNKGKIHFFNPVGMYVGQVVINEPVWFYGRIAGSNKNMYLSLGDSKTSKCFLKSRFPTLAELVSNDWAKGKSSLKHVTVFDPIKNRNWRGDKGFCWLPLYTASDIPISQYPTGGLVRLFTLYDKFGLVPIVKSGKYYHYDVKGKKHIKFPNVWVGAAPQSDDSDIMTWEDCASDPLLRTAVYSVLKRTVLKETSNFQNNIDGPFDKALTHSLNSSKAEKLTVSQHLTAEEFDLLKSYCFTPYLGNGTGARSPHSLLNAMRECFNRLYSRSFRGVSVSDIGGNLSAAVLADCSNTHVCAPLLDMKDAARQTKSAIALFNSLDYKMDDANHVAKRLQTLRNITFCHNAVPNCSVRSTAVTMVDVYDLSVRSLVKAMEKKGALIARCCFMFPPELLNGDGVVVHPETNVVVNRNGNIISYSVADTSDNYSHDLANVLSFMKTSSIRSDSGFIYSVELLNENGSHMDFQVALSTNSNEKPGTRCFKFWLRNKSEVIVQKTTGDGSVANMKLIMDRDFVRRVLSYSANVCNTLDDRTYEYVLSNIRSQTTMMIVGSKIVHNKVDISNDVTVELPGTFLKEAVKRRRRAVEQAKRSNVGFFKKLLHCIMSVPKKLISGLLTFLKNFLPKKLRSKFDELLDDPDLISDCADVVTTDTSHQTGGRPFKNEILTDVLDAVKRLTLLSAPEPEIVEESEPESEEDVVPEESSRKQKRGNVTGHPKGKGSLKGGGGNWYDFILPKKASSKTGSSVLADIWRVVRKMDIACRNSKVMHTVMRLLKMMILRALKIIVAPLLLNPSEFFVSKKKKRSPLQQGADTIKGLFGGFLESLIKVIDMSIFGRLFNVLTVTKGCVIENFRDWRNELENNIVTGLQTRIACGLKSLGLKPPEGWLKESSLVRLTLDKILSELKGLPLFPLASAALITIVASKTVREKLLGFTNKAVCFIESIRIRRPIFMCSIILGAVIKNLSRLSFLMMPIEECKEVCIGMMFSNLLNCAYKTYAEPTAFNKIEVLGNFLLLQRNMEIMSSIFALEKRIDNKPIEKDVADVDPKLDSFEINSDVEDVIRNFKLNVNDLKQAKSEKRPVKFFTGESSGSKPEQGQNLAFADHKLEQKQGTRVVVGDVKAPKVVKKKTVHSSAGDEGKETKEKGSSDDNKEPAKESKVVRSKSDTSEEKELIGEMSKARTPSPSYIKLDEERKPIFSEEELQATSGESPRRNEEKVVVEQSHKINDEPASDAEIDLVFDMLNERLIASDDTEDRKMKAKLEPVPESDAEDSESECEPTMEVDNVSVADTVSDSSEQSMEELMPEIKHLKCDCGVDINVRHFTVPGPLPLVNGDKLNGREAWFYSRNGDSYSYVGGSHESRGWLNILNRFVASTGLNPAMFNHCLVQRYKAGAGIPYHKDNEPVYPKNNPILTIHVSGEGMFSVRCLNSSGEIVLKEPCWFLMPFGFQVSHQHSVTCATERVSMTFRSTEVIKSITQVNKGLELALRDDRDDLTGGHTQGEGKTEKHSKTVSLRPQSSLFKSSTVKSKSDSTLDICREHTGVEITDVRDFLNIDVYKNMKHYVTISGNLGAVIEAYLYNLHELHKEVSVLVKVLNQPEILVGKKREGFTSSIPDLDRVMVCKHPEMLFSDTIQSMYGSIDTKSIVFSNDKILRTEDNVLYLSPGNLSFPLKRCIGIFKLLSILSPADIERGIVGCKFINAVPGAGKTHEIKLLMKSHAQNKHSEGLMLVLTSSRNAAESLNEFWDSEICNKKVVVMTVDSFVFSGGRFSSKNVETVLIDECYMSHAGLCILIAAATNPSSLSFYGDRRQVPFINRNPIFRDTMSMLKTAGNLYTEKLLSFRCPADVCYWMSTVDYLKPGGRLYSGKVTTVKDNRPLKSVSIVPFSPDQLDFMKKVDRVMTFTQMEKADMISKFLSAGFGDRDEANRLIGTVAESQGETYARVALVRTKAADDAVFSSFPHRLVALTRHTVSLQFVCLPTKMSKGIGADCKMIEKLESSVAKSFVVQHHV</sequence>
<dbReference type="PROSITE" id="PS51657">
    <property type="entry name" value="PSRV_HELICASE"/>
    <property type="match status" value="1"/>
</dbReference>
<feature type="compositionally biased region" description="Polar residues" evidence="6">
    <location>
        <begin position="36"/>
        <end position="52"/>
    </location>
</feature>
<name>A0A068FTL9_9CLOS</name>
<feature type="region of interest" description="Disordered" evidence="6">
    <location>
        <begin position="1600"/>
        <end position="1626"/>
    </location>
</feature>